<dbReference type="EMBL" id="JACCBN010000001">
    <property type="protein sequence ID" value="NYD34819.1"/>
    <property type="molecule type" value="Genomic_DNA"/>
</dbReference>
<evidence type="ECO:0000256" key="2">
    <source>
        <dbReference type="SAM" id="MobiDB-lite"/>
    </source>
</evidence>
<keyword evidence="1" id="KW-0378">Hydrolase</keyword>
<evidence type="ECO:0000259" key="3">
    <source>
        <dbReference type="Pfam" id="PF00326"/>
    </source>
</evidence>
<dbReference type="RefSeq" id="WP_179792734.1">
    <property type="nucleotide sequence ID" value="NZ_BAABHP010000003.1"/>
</dbReference>
<evidence type="ECO:0000259" key="4">
    <source>
        <dbReference type="Pfam" id="PF10647"/>
    </source>
</evidence>
<organism evidence="5 6">
    <name type="scientific">Actinomycetospora corticicola</name>
    <dbReference type="NCBI Taxonomy" id="663602"/>
    <lineage>
        <taxon>Bacteria</taxon>
        <taxon>Bacillati</taxon>
        <taxon>Actinomycetota</taxon>
        <taxon>Actinomycetes</taxon>
        <taxon>Pseudonocardiales</taxon>
        <taxon>Pseudonocardiaceae</taxon>
        <taxon>Actinomycetospora</taxon>
    </lineage>
</organism>
<dbReference type="InterPro" id="IPR018910">
    <property type="entry name" value="LpqB_C"/>
</dbReference>
<dbReference type="GO" id="GO:0004252">
    <property type="term" value="F:serine-type endopeptidase activity"/>
    <property type="evidence" value="ECO:0007669"/>
    <property type="project" value="TreeGrafter"/>
</dbReference>
<evidence type="ECO:0000313" key="5">
    <source>
        <dbReference type="EMBL" id="NYD34819.1"/>
    </source>
</evidence>
<dbReference type="Gene3D" id="2.120.10.30">
    <property type="entry name" value="TolB, C-terminal domain"/>
    <property type="match status" value="1"/>
</dbReference>
<feature type="region of interest" description="Disordered" evidence="2">
    <location>
        <begin position="1"/>
        <end position="25"/>
    </location>
</feature>
<dbReference type="Proteomes" id="UP000535890">
    <property type="component" value="Unassembled WGS sequence"/>
</dbReference>
<dbReference type="PANTHER" id="PTHR42776:SF27">
    <property type="entry name" value="DIPEPTIDYL PEPTIDASE FAMILY MEMBER 6"/>
    <property type="match status" value="1"/>
</dbReference>
<dbReference type="Pfam" id="PF10647">
    <property type="entry name" value="Gmad1"/>
    <property type="match status" value="1"/>
</dbReference>
<dbReference type="Pfam" id="PF00326">
    <property type="entry name" value="Peptidase_S9"/>
    <property type="match status" value="1"/>
</dbReference>
<comment type="caution">
    <text evidence="5">The sequence shown here is derived from an EMBL/GenBank/DDBJ whole genome shotgun (WGS) entry which is preliminary data.</text>
</comment>
<protein>
    <submittedName>
        <fullName evidence="5">Dipeptidyl aminopeptidase/acylaminoacyl peptidase</fullName>
    </submittedName>
</protein>
<dbReference type="SUPFAM" id="SSF53474">
    <property type="entry name" value="alpha/beta-Hydrolases"/>
    <property type="match status" value="1"/>
</dbReference>
<dbReference type="InterPro" id="IPR011042">
    <property type="entry name" value="6-blade_b-propeller_TolB-like"/>
</dbReference>
<dbReference type="AlphaFoldDB" id="A0A7Y9DSU6"/>
<feature type="compositionally biased region" description="Polar residues" evidence="2">
    <location>
        <begin position="1"/>
        <end position="11"/>
    </location>
</feature>
<dbReference type="Gene3D" id="3.40.50.1820">
    <property type="entry name" value="alpha/beta hydrolase"/>
    <property type="match status" value="1"/>
</dbReference>
<sequence>MTRSSVQTQPVSVEDLFAPPERGRPSISPDGRRLAFLAPWRSRLNVWVVELSGDGQVDLDDARRVTADDHRPVIDVRWTADPRHLLYLQDDDGDENHHVFRVDLDDPDADAVDLTPFPGARVWEMVEVPGLPGSVVVSLNHVDPARIDLCELDVATGELTVLAEGGDGASWFVTSRRELYEVAVTEAGWELRQGLPDGGRRVVTTFAGDDHPYGPMTRPAPDGASLWFGTYGDHDQLAPARLDLATGEVTEIDRHPTHDLDTISVVAPLLPSPWITDRASGELIGVRYSRERQVIRPLTEPFARVLSALEGLADGDLGAVSSDRSGRFWVASFADDRDPSSWLYDDRTGRAQLLLRPLGRLDPAALAPTQAVSITARDGLELPTYLTAPVGFDPEEHAAPPMVLMPHGGPWFRDLWSLDLQSQYFVSRGYTVLRPQFRGSTGFGRRHLQAAMGEFAGAMHDDLVDAVEWAVTHGYADPSRVAIFGGSYGGYATLVGVTFTPHLFAAAVDYVGVSDLAATMRSFPEAVRPGLRHNFHRYVGDPDDPEQLADMLARSPISHLDRVETPLMIFQGANDVRVKQSESDNVVERLRDRGVEVAYRVFADEGHAFVNPENLMTMFREAGEFLAQHLGGRP</sequence>
<keyword evidence="6" id="KW-1185">Reference proteome</keyword>
<reference evidence="5 6" key="1">
    <citation type="submission" date="2020-07" db="EMBL/GenBank/DDBJ databases">
        <title>Sequencing the genomes of 1000 actinobacteria strains.</title>
        <authorList>
            <person name="Klenk H.-P."/>
        </authorList>
    </citation>
    <scope>NUCLEOTIDE SEQUENCE [LARGE SCALE GENOMIC DNA]</scope>
    <source>
        <strain evidence="5 6">DSM 45772</strain>
    </source>
</reference>
<feature type="domain" description="Lipoprotein LpqB C-terminal" evidence="4">
    <location>
        <begin position="27"/>
        <end position="104"/>
    </location>
</feature>
<dbReference type="InterPro" id="IPR001375">
    <property type="entry name" value="Peptidase_S9_cat"/>
</dbReference>
<keyword evidence="5" id="KW-0031">Aminopeptidase</keyword>
<dbReference type="InterPro" id="IPR029058">
    <property type="entry name" value="AB_hydrolase_fold"/>
</dbReference>
<name>A0A7Y9DSU6_9PSEU</name>
<dbReference type="SUPFAM" id="SSF82171">
    <property type="entry name" value="DPP6 N-terminal domain-like"/>
    <property type="match status" value="1"/>
</dbReference>
<dbReference type="PANTHER" id="PTHR42776">
    <property type="entry name" value="SERINE PEPTIDASE S9 FAMILY MEMBER"/>
    <property type="match status" value="1"/>
</dbReference>
<dbReference type="GO" id="GO:0006508">
    <property type="term" value="P:proteolysis"/>
    <property type="evidence" value="ECO:0007669"/>
    <property type="project" value="InterPro"/>
</dbReference>
<feature type="domain" description="Peptidase S9 prolyl oligopeptidase catalytic" evidence="3">
    <location>
        <begin position="416"/>
        <end position="632"/>
    </location>
</feature>
<dbReference type="GO" id="GO:0004177">
    <property type="term" value="F:aminopeptidase activity"/>
    <property type="evidence" value="ECO:0007669"/>
    <property type="project" value="UniProtKB-KW"/>
</dbReference>
<keyword evidence="5" id="KW-0645">Protease</keyword>
<proteinExistence type="predicted"/>
<accession>A0A7Y9DSU6</accession>
<evidence type="ECO:0000313" key="6">
    <source>
        <dbReference type="Proteomes" id="UP000535890"/>
    </source>
</evidence>
<evidence type="ECO:0000256" key="1">
    <source>
        <dbReference type="ARBA" id="ARBA00022801"/>
    </source>
</evidence>
<gene>
    <name evidence="5" type="ORF">BJ983_000921</name>
</gene>